<dbReference type="Proteomes" id="UP001460270">
    <property type="component" value="Unassembled WGS sequence"/>
</dbReference>
<organism evidence="1 2">
    <name type="scientific">Mugilogobius chulae</name>
    <name type="common">yellowstripe goby</name>
    <dbReference type="NCBI Taxonomy" id="88201"/>
    <lineage>
        <taxon>Eukaryota</taxon>
        <taxon>Metazoa</taxon>
        <taxon>Chordata</taxon>
        <taxon>Craniata</taxon>
        <taxon>Vertebrata</taxon>
        <taxon>Euteleostomi</taxon>
        <taxon>Actinopterygii</taxon>
        <taxon>Neopterygii</taxon>
        <taxon>Teleostei</taxon>
        <taxon>Neoteleostei</taxon>
        <taxon>Acanthomorphata</taxon>
        <taxon>Gobiaria</taxon>
        <taxon>Gobiiformes</taxon>
        <taxon>Gobioidei</taxon>
        <taxon>Gobiidae</taxon>
        <taxon>Gobionellinae</taxon>
        <taxon>Mugilogobius</taxon>
    </lineage>
</organism>
<keyword evidence="2" id="KW-1185">Reference proteome</keyword>
<sequence length="170" mass="18351">MFHDHKSTGLVSPFFDRFLAPVCISNRASGQRHMTQTWKIAFASTVSEGKSQSPLASNLQTPNPTVLAIQGDGCLHCSKKCRMYWKTAGYDESGGIASWLEDNRSGRRGGHGRGRAENYSAQVRRDAGGNQSQAAAVIVPGREALLWAKTGQSPAHNTGACTGLCEDVVW</sequence>
<proteinExistence type="predicted"/>
<evidence type="ECO:0000313" key="1">
    <source>
        <dbReference type="EMBL" id="KAK7912342.1"/>
    </source>
</evidence>
<accession>A0AAW0P1J9</accession>
<evidence type="ECO:0000313" key="2">
    <source>
        <dbReference type="Proteomes" id="UP001460270"/>
    </source>
</evidence>
<dbReference type="EMBL" id="JBBPFD010000009">
    <property type="protein sequence ID" value="KAK7912342.1"/>
    <property type="molecule type" value="Genomic_DNA"/>
</dbReference>
<comment type="caution">
    <text evidence="1">The sequence shown here is derived from an EMBL/GenBank/DDBJ whole genome shotgun (WGS) entry which is preliminary data.</text>
</comment>
<gene>
    <name evidence="1" type="ORF">WMY93_012553</name>
</gene>
<dbReference type="AlphaFoldDB" id="A0AAW0P1J9"/>
<name>A0AAW0P1J9_9GOBI</name>
<reference evidence="2" key="1">
    <citation type="submission" date="2024-04" db="EMBL/GenBank/DDBJ databases">
        <title>Salinicola lusitanus LLJ914,a marine bacterium isolated from the Okinawa Trough.</title>
        <authorList>
            <person name="Li J."/>
        </authorList>
    </citation>
    <scope>NUCLEOTIDE SEQUENCE [LARGE SCALE GENOMIC DNA]</scope>
</reference>
<protein>
    <submittedName>
        <fullName evidence="1">Uncharacterized protein</fullName>
    </submittedName>
</protein>